<dbReference type="Gramene" id="OBART10G16160.1">
    <property type="protein sequence ID" value="OBART10G16160.1"/>
    <property type="gene ID" value="OBART10G16160"/>
</dbReference>
<dbReference type="EnsemblPlants" id="OBART10G16160.1">
    <property type="protein sequence ID" value="OBART10G16160.1"/>
    <property type="gene ID" value="OBART10G16160"/>
</dbReference>
<reference evidence="1" key="1">
    <citation type="journal article" date="2009" name="Rice">
        <title>De Novo Next Generation Sequencing of Plant Genomes.</title>
        <authorList>
            <person name="Rounsley S."/>
            <person name="Marri P.R."/>
            <person name="Yu Y."/>
            <person name="He R."/>
            <person name="Sisneros N."/>
            <person name="Goicoechea J.L."/>
            <person name="Lee S.J."/>
            <person name="Angelova A."/>
            <person name="Kudrna D."/>
            <person name="Luo M."/>
            <person name="Affourtit J."/>
            <person name="Desany B."/>
            <person name="Knight J."/>
            <person name="Niazi F."/>
            <person name="Egholm M."/>
            <person name="Wing R.A."/>
        </authorList>
    </citation>
    <scope>NUCLEOTIDE SEQUENCE [LARGE SCALE GENOMIC DNA]</scope>
    <source>
        <strain evidence="1">cv. IRGC 105608</strain>
    </source>
</reference>
<name>A0A0D3HFS3_9ORYZ</name>
<keyword evidence="2" id="KW-1185">Reference proteome</keyword>
<dbReference type="Proteomes" id="UP000026960">
    <property type="component" value="Chromosome 10"/>
</dbReference>
<evidence type="ECO:0000313" key="2">
    <source>
        <dbReference type="Proteomes" id="UP000026960"/>
    </source>
</evidence>
<dbReference type="AlphaFoldDB" id="A0A0D3HFS3"/>
<evidence type="ECO:0000313" key="1">
    <source>
        <dbReference type="EnsemblPlants" id="OBART10G16160.1"/>
    </source>
</evidence>
<sequence length="71" mass="8004">MERTIDEIVRGANPDLERNNRVFDQQHKSWVEVARGMVDKAALWRLANAAVPGEEDNNDSALTVAEKMINP</sequence>
<reference evidence="1" key="2">
    <citation type="submission" date="2015-03" db="UniProtKB">
        <authorList>
            <consortium name="EnsemblPlants"/>
        </authorList>
    </citation>
    <scope>IDENTIFICATION</scope>
</reference>
<organism evidence="1">
    <name type="scientific">Oryza barthii</name>
    <dbReference type="NCBI Taxonomy" id="65489"/>
    <lineage>
        <taxon>Eukaryota</taxon>
        <taxon>Viridiplantae</taxon>
        <taxon>Streptophyta</taxon>
        <taxon>Embryophyta</taxon>
        <taxon>Tracheophyta</taxon>
        <taxon>Spermatophyta</taxon>
        <taxon>Magnoliopsida</taxon>
        <taxon>Liliopsida</taxon>
        <taxon>Poales</taxon>
        <taxon>Poaceae</taxon>
        <taxon>BOP clade</taxon>
        <taxon>Oryzoideae</taxon>
        <taxon>Oryzeae</taxon>
        <taxon>Oryzinae</taxon>
        <taxon>Oryza</taxon>
    </lineage>
</organism>
<accession>A0A0D3HFS3</accession>
<dbReference type="PaxDb" id="65489-OBART10G16160.1"/>
<proteinExistence type="predicted"/>
<protein>
    <submittedName>
        <fullName evidence="1">Uncharacterized protein</fullName>
    </submittedName>
</protein>
<dbReference type="HOGENOM" id="CLU_2743981_0_0_1"/>